<dbReference type="PROSITE" id="PS51257">
    <property type="entry name" value="PROKAR_LIPOPROTEIN"/>
    <property type="match status" value="1"/>
</dbReference>
<gene>
    <name evidence="2" type="ORF">RWH43_08780</name>
</gene>
<evidence type="ECO:0000313" key="3">
    <source>
        <dbReference type="Proteomes" id="UP001256673"/>
    </source>
</evidence>
<keyword evidence="1" id="KW-0732">Signal</keyword>
<feature type="signal peptide" evidence="1">
    <location>
        <begin position="1"/>
        <end position="29"/>
    </location>
</feature>
<name>A0ABU3RVI5_9MICO</name>
<comment type="caution">
    <text evidence="2">The sequence shown here is derived from an EMBL/GenBank/DDBJ whole genome shotgun (WGS) entry which is preliminary data.</text>
</comment>
<keyword evidence="3" id="KW-1185">Reference proteome</keyword>
<evidence type="ECO:0000313" key="2">
    <source>
        <dbReference type="EMBL" id="MDU0326847.1"/>
    </source>
</evidence>
<dbReference type="EMBL" id="JAWDIU010000002">
    <property type="protein sequence ID" value="MDU0326847.1"/>
    <property type="molecule type" value="Genomic_DNA"/>
</dbReference>
<organism evidence="2 3">
    <name type="scientific">Microbacterium algihabitans</name>
    <dbReference type="NCBI Taxonomy" id="3075992"/>
    <lineage>
        <taxon>Bacteria</taxon>
        <taxon>Bacillati</taxon>
        <taxon>Actinomycetota</taxon>
        <taxon>Actinomycetes</taxon>
        <taxon>Micrococcales</taxon>
        <taxon>Microbacteriaceae</taxon>
        <taxon>Microbacterium</taxon>
    </lineage>
</organism>
<feature type="chain" id="PRO_5046196510" evidence="1">
    <location>
        <begin position="30"/>
        <end position="178"/>
    </location>
</feature>
<accession>A0ABU3RVI5</accession>
<proteinExistence type="predicted"/>
<evidence type="ECO:0000256" key="1">
    <source>
        <dbReference type="SAM" id="SignalP"/>
    </source>
</evidence>
<dbReference type="Proteomes" id="UP001256673">
    <property type="component" value="Unassembled WGS sequence"/>
</dbReference>
<protein>
    <submittedName>
        <fullName evidence="2">Uncharacterized protein</fullName>
    </submittedName>
</protein>
<dbReference type="RefSeq" id="WP_316001250.1">
    <property type="nucleotide sequence ID" value="NZ_JAWDIU010000002.1"/>
</dbReference>
<sequence>MDTTRKARIAVIVVAAVSLAGCTAGEPDAATPPPVEMTALPSASPTSTADADIERDKAALPIPAEGISDWANTAVPAPEPGEGAGTLSGWMSQSTSPNMLTSFTSLPPGDYQAQIACRGEGTITVTAGEIDAAPAAGPLECNNSTVAFGVQTAQTGLELSLSLEGAPTIYAVSVVPVG</sequence>
<reference evidence="2 3" key="1">
    <citation type="submission" date="2023-09" db="EMBL/GenBank/DDBJ databases">
        <title>Microbacterium fusihabitans sp. nov., Microbacterium phycihabitans sp. nov., and Microbacterium cervinum sp. nov., isolated from dried seaweeds of beach.</title>
        <authorList>
            <person name="Lee S.D."/>
        </authorList>
    </citation>
    <scope>NUCLEOTIDE SEQUENCE [LARGE SCALE GENOMIC DNA]</scope>
    <source>
        <strain evidence="2 3">KSW2-21</strain>
    </source>
</reference>